<comment type="caution">
    <text evidence="1">The sequence shown here is derived from an EMBL/GenBank/DDBJ whole genome shotgun (WGS) entry which is preliminary data.</text>
</comment>
<evidence type="ECO:0000313" key="1">
    <source>
        <dbReference type="EMBL" id="KAJ1352645.1"/>
    </source>
</evidence>
<dbReference type="Proteomes" id="UP001196413">
    <property type="component" value="Unassembled WGS sequence"/>
</dbReference>
<feature type="non-terminal residue" evidence="1">
    <location>
        <position position="93"/>
    </location>
</feature>
<keyword evidence="2" id="KW-1185">Reference proteome</keyword>
<proteinExistence type="predicted"/>
<gene>
    <name evidence="1" type="ORF">KIN20_009040</name>
</gene>
<sequence length="93" mass="11068">ESLRSDLADFSHDRTIGNYTFHQQELVFWEKMHRILDVRIGGEVTEKDLISLVFPKHVINQNRARQRILLCPVRHDRAVFASPEDLHWFIDNE</sequence>
<protein>
    <submittedName>
        <fullName evidence="1">Uncharacterized protein</fullName>
    </submittedName>
</protein>
<name>A0AAD5QL07_PARTN</name>
<organism evidence="1 2">
    <name type="scientific">Parelaphostrongylus tenuis</name>
    <name type="common">Meningeal worm</name>
    <dbReference type="NCBI Taxonomy" id="148309"/>
    <lineage>
        <taxon>Eukaryota</taxon>
        <taxon>Metazoa</taxon>
        <taxon>Ecdysozoa</taxon>
        <taxon>Nematoda</taxon>
        <taxon>Chromadorea</taxon>
        <taxon>Rhabditida</taxon>
        <taxon>Rhabditina</taxon>
        <taxon>Rhabditomorpha</taxon>
        <taxon>Strongyloidea</taxon>
        <taxon>Metastrongylidae</taxon>
        <taxon>Parelaphostrongylus</taxon>
    </lineage>
</organism>
<dbReference type="AlphaFoldDB" id="A0AAD5QL07"/>
<accession>A0AAD5QL07</accession>
<dbReference type="EMBL" id="JAHQIW010001499">
    <property type="protein sequence ID" value="KAJ1352645.1"/>
    <property type="molecule type" value="Genomic_DNA"/>
</dbReference>
<evidence type="ECO:0000313" key="2">
    <source>
        <dbReference type="Proteomes" id="UP001196413"/>
    </source>
</evidence>
<reference evidence="1" key="1">
    <citation type="submission" date="2021-06" db="EMBL/GenBank/DDBJ databases">
        <title>Parelaphostrongylus tenuis whole genome reference sequence.</title>
        <authorList>
            <person name="Garwood T.J."/>
            <person name="Larsen P.A."/>
            <person name="Fountain-Jones N.M."/>
            <person name="Garbe J.R."/>
            <person name="Macchietto M.G."/>
            <person name="Kania S.A."/>
            <person name="Gerhold R.W."/>
            <person name="Richards J.E."/>
            <person name="Wolf T.M."/>
        </authorList>
    </citation>
    <scope>NUCLEOTIDE SEQUENCE</scope>
    <source>
        <strain evidence="1">MNPRO001-30</strain>
        <tissue evidence="1">Meninges</tissue>
    </source>
</reference>